<dbReference type="GO" id="GO:0060090">
    <property type="term" value="F:molecular adaptor activity"/>
    <property type="evidence" value="ECO:0007669"/>
    <property type="project" value="TreeGrafter"/>
</dbReference>
<dbReference type="PANTHER" id="PTHR45831">
    <property type="entry name" value="LD24721P"/>
    <property type="match status" value="1"/>
</dbReference>
<dbReference type="OrthoDB" id="9815010at2"/>
<gene>
    <name evidence="4" type="ORF">CBW24_04465</name>
</gene>
<dbReference type="GO" id="GO:0006620">
    <property type="term" value="P:post-translational protein targeting to endoplasmic reticulum membrane"/>
    <property type="evidence" value="ECO:0007669"/>
    <property type="project" value="TreeGrafter"/>
</dbReference>
<evidence type="ECO:0000313" key="4">
    <source>
        <dbReference type="EMBL" id="ATI43304.1"/>
    </source>
</evidence>
<keyword evidence="2 3" id="KW-0802">TPR repeat</keyword>
<evidence type="ECO:0000256" key="2">
    <source>
        <dbReference type="ARBA" id="ARBA00022803"/>
    </source>
</evidence>
<keyword evidence="5" id="KW-1185">Reference proteome</keyword>
<dbReference type="InterPro" id="IPR019734">
    <property type="entry name" value="TPR_rpt"/>
</dbReference>
<dbReference type="Proteomes" id="UP000219050">
    <property type="component" value="Chromosome"/>
</dbReference>
<organism evidence="4 5">
    <name type="scientific">Pacificitalea manganoxidans</name>
    <dbReference type="NCBI Taxonomy" id="1411902"/>
    <lineage>
        <taxon>Bacteria</taxon>
        <taxon>Pseudomonadati</taxon>
        <taxon>Pseudomonadota</taxon>
        <taxon>Alphaproteobacteria</taxon>
        <taxon>Rhodobacterales</taxon>
        <taxon>Paracoccaceae</taxon>
        <taxon>Pacificitalea</taxon>
    </lineage>
</organism>
<dbReference type="EMBL" id="CP021404">
    <property type="protein sequence ID" value="ATI43304.1"/>
    <property type="molecule type" value="Genomic_DNA"/>
</dbReference>
<dbReference type="GO" id="GO:0072380">
    <property type="term" value="C:TRC complex"/>
    <property type="evidence" value="ECO:0007669"/>
    <property type="project" value="TreeGrafter"/>
</dbReference>
<accession>A0A291M323</accession>
<dbReference type="SMART" id="SM00028">
    <property type="entry name" value="TPR"/>
    <property type="match status" value="3"/>
</dbReference>
<dbReference type="SUPFAM" id="SSF48452">
    <property type="entry name" value="TPR-like"/>
    <property type="match status" value="1"/>
</dbReference>
<evidence type="ECO:0000256" key="3">
    <source>
        <dbReference type="PROSITE-ProRule" id="PRU00339"/>
    </source>
</evidence>
<reference evidence="4 5" key="1">
    <citation type="submission" date="2017-05" db="EMBL/GenBank/DDBJ databases">
        <title>Comparative genomic and metabolic analysis of manganese-oxidizing mechanisms in Celeribater manganoxidans DY25T: its adaption to the environment of polymetallic nodule.</title>
        <authorList>
            <person name="Wang X."/>
        </authorList>
    </citation>
    <scope>NUCLEOTIDE SEQUENCE [LARGE SCALE GENOMIC DNA]</scope>
    <source>
        <strain evidence="4 5">DY25</strain>
    </source>
</reference>
<name>A0A291M323_9RHOB</name>
<dbReference type="AlphaFoldDB" id="A0A291M323"/>
<dbReference type="Pfam" id="PF13432">
    <property type="entry name" value="TPR_16"/>
    <property type="match status" value="1"/>
</dbReference>
<feature type="repeat" description="TPR" evidence="3">
    <location>
        <begin position="74"/>
        <end position="107"/>
    </location>
</feature>
<dbReference type="InterPro" id="IPR047150">
    <property type="entry name" value="SGT"/>
</dbReference>
<dbReference type="Gene3D" id="1.25.40.10">
    <property type="entry name" value="Tetratricopeptide repeat domain"/>
    <property type="match status" value="1"/>
</dbReference>
<dbReference type="GO" id="GO:0016020">
    <property type="term" value="C:membrane"/>
    <property type="evidence" value="ECO:0007669"/>
    <property type="project" value="TreeGrafter"/>
</dbReference>
<keyword evidence="1" id="KW-0677">Repeat</keyword>
<dbReference type="PROSITE" id="PS50005">
    <property type="entry name" value="TPR"/>
    <property type="match status" value="1"/>
</dbReference>
<evidence type="ECO:0000313" key="5">
    <source>
        <dbReference type="Proteomes" id="UP000219050"/>
    </source>
</evidence>
<protein>
    <submittedName>
        <fullName evidence="4">Uncharacterized protein</fullName>
    </submittedName>
</protein>
<dbReference type="PANTHER" id="PTHR45831:SF2">
    <property type="entry name" value="LD24721P"/>
    <property type="match status" value="1"/>
</dbReference>
<evidence type="ECO:0000256" key="1">
    <source>
        <dbReference type="ARBA" id="ARBA00022737"/>
    </source>
</evidence>
<proteinExistence type="predicted"/>
<dbReference type="InterPro" id="IPR011990">
    <property type="entry name" value="TPR-like_helical_dom_sf"/>
</dbReference>
<sequence>MADSALDRLFAELAKPDLPGWELVEEEIWMEWSKSGSAAMDLLLRRGRDAMAREDWVLAIDHLTALIDHAPGFAEGYNARATAYFQRGLYGPALQDIRAAIALNPRHFGALSGLGIILEELDRPADALAAYRAVQQIHPHRENVSTAIARLTQQVDGQTL</sequence>
<dbReference type="KEGG" id="cmag:CBW24_04465"/>